<evidence type="ECO:0000313" key="3">
    <source>
        <dbReference type="EMBL" id="KAF4650579.1"/>
    </source>
</evidence>
<gene>
    <name evidence="3" type="ORF">FOL47_001042</name>
</gene>
<dbReference type="GO" id="GO:0003676">
    <property type="term" value="F:nucleic acid binding"/>
    <property type="evidence" value="ECO:0007669"/>
    <property type="project" value="InterPro"/>
</dbReference>
<feature type="non-terminal residue" evidence="3">
    <location>
        <position position="1442"/>
    </location>
</feature>
<dbReference type="Proteomes" id="UP000591131">
    <property type="component" value="Unassembled WGS sequence"/>
</dbReference>
<comment type="caution">
    <text evidence="3">The sequence shown here is derived from an EMBL/GenBank/DDBJ whole genome shotgun (WGS) entry which is preliminary data.</text>
</comment>
<feature type="non-terminal residue" evidence="3">
    <location>
        <position position="1"/>
    </location>
</feature>
<dbReference type="PROSITE" id="PS50994">
    <property type="entry name" value="INTEGRASE"/>
    <property type="match status" value="1"/>
</dbReference>
<dbReference type="PANTHER" id="PTHR37984">
    <property type="entry name" value="PROTEIN CBG26694"/>
    <property type="match status" value="1"/>
</dbReference>
<evidence type="ECO:0000256" key="1">
    <source>
        <dbReference type="SAM" id="MobiDB-lite"/>
    </source>
</evidence>
<reference evidence="3 4" key="1">
    <citation type="submission" date="2020-04" db="EMBL/GenBank/DDBJ databases">
        <title>Perkinsus chesapeaki whole genome sequence.</title>
        <authorList>
            <person name="Bogema D.R."/>
        </authorList>
    </citation>
    <scope>NUCLEOTIDE SEQUENCE [LARGE SCALE GENOMIC DNA]</scope>
    <source>
        <strain evidence="3">ATCC PRA-425</strain>
    </source>
</reference>
<proteinExistence type="predicted"/>
<dbReference type="PANTHER" id="PTHR37984:SF5">
    <property type="entry name" value="PROTEIN NYNRIN-LIKE"/>
    <property type="match status" value="1"/>
</dbReference>
<evidence type="ECO:0000313" key="4">
    <source>
        <dbReference type="Proteomes" id="UP000591131"/>
    </source>
</evidence>
<keyword evidence="4" id="KW-1185">Reference proteome</keyword>
<dbReference type="SUPFAM" id="SSF56672">
    <property type="entry name" value="DNA/RNA polymerases"/>
    <property type="match status" value="1"/>
</dbReference>
<feature type="region of interest" description="Disordered" evidence="1">
    <location>
        <begin position="1410"/>
        <end position="1442"/>
    </location>
</feature>
<evidence type="ECO:0000259" key="2">
    <source>
        <dbReference type="PROSITE" id="PS50994"/>
    </source>
</evidence>
<feature type="domain" description="Integrase catalytic" evidence="2">
    <location>
        <begin position="861"/>
        <end position="1034"/>
    </location>
</feature>
<name>A0A7J6KVE9_PERCH</name>
<dbReference type="InterPro" id="IPR050951">
    <property type="entry name" value="Retrovirus_Pol_polyprotein"/>
</dbReference>
<feature type="compositionally biased region" description="Acidic residues" evidence="1">
    <location>
        <begin position="1290"/>
        <end position="1307"/>
    </location>
</feature>
<dbReference type="InterPro" id="IPR001584">
    <property type="entry name" value="Integrase_cat-core"/>
</dbReference>
<protein>
    <recommendedName>
        <fullName evidence="2">Integrase catalytic domain-containing protein</fullName>
    </recommendedName>
</protein>
<dbReference type="Pfam" id="PF17921">
    <property type="entry name" value="Integrase_H2C2"/>
    <property type="match status" value="1"/>
</dbReference>
<organism evidence="3 4">
    <name type="scientific">Perkinsus chesapeaki</name>
    <name type="common">Clam parasite</name>
    <name type="synonym">Perkinsus andrewsi</name>
    <dbReference type="NCBI Taxonomy" id="330153"/>
    <lineage>
        <taxon>Eukaryota</taxon>
        <taxon>Sar</taxon>
        <taxon>Alveolata</taxon>
        <taxon>Perkinsozoa</taxon>
        <taxon>Perkinsea</taxon>
        <taxon>Perkinsida</taxon>
        <taxon>Perkinsidae</taxon>
        <taxon>Perkinsus</taxon>
    </lineage>
</organism>
<dbReference type="Gene3D" id="3.30.420.10">
    <property type="entry name" value="Ribonuclease H-like superfamily/Ribonuclease H"/>
    <property type="match status" value="1"/>
</dbReference>
<dbReference type="InterPro" id="IPR036397">
    <property type="entry name" value="RNaseH_sf"/>
</dbReference>
<dbReference type="InterPro" id="IPR008042">
    <property type="entry name" value="Retrotrans_Pao"/>
</dbReference>
<dbReference type="GO" id="GO:0015074">
    <property type="term" value="P:DNA integration"/>
    <property type="evidence" value="ECO:0007669"/>
    <property type="project" value="InterPro"/>
</dbReference>
<dbReference type="OrthoDB" id="5920040at2759"/>
<dbReference type="InterPro" id="IPR041588">
    <property type="entry name" value="Integrase_H2C2"/>
</dbReference>
<accession>A0A7J6KVE9</accession>
<feature type="compositionally biased region" description="Basic and acidic residues" evidence="1">
    <location>
        <begin position="1250"/>
        <end position="1259"/>
    </location>
</feature>
<dbReference type="EMBL" id="JAAPAO010001227">
    <property type="protein sequence ID" value="KAF4650579.1"/>
    <property type="molecule type" value="Genomic_DNA"/>
</dbReference>
<feature type="region of interest" description="Disordered" evidence="1">
    <location>
        <begin position="1250"/>
        <end position="1308"/>
    </location>
</feature>
<sequence length="1442" mass="162699">DKCGQRPLLQHGLEQRSSMEVDDELYGTEGTLIDDRPPWEVLQRQWSYDGKAVLGRPILSVPWITDERPKMNYRQAAERGARSFERLNDVQKASFDKALQQYLDRGFCGIVKDNRVDQFRKVPTATECQKVWELLVKDSALEGSVVTLPRHFTPAHPVFRDNHVTTPCRLVLDFRELNKFCYKGGRSQNNLLGALLHVRGFRHLIESDVSKAFCQMVACLRDIPYTSYTCIGPYTVLWERISFGSTTAPSMLEACSYDITDEIARLIEAVPEGSGGLVQAKLLDRRKVRAALLFPTDEGVQYILQGPPVPTRVIFEKFVDDLFFGGETADEAQACRDFVSHIFKGHGLVTGPLKDLKACYGGCDKPEVQEGHVLGYTLTLEKDEMKCAFSGYMPADRCDKRGACAILSSLYDPMGLLLEMDLAGRLLWRDICVACKDWSTLLAKELVERLRQWVLQVKEVVDKGRTQRFVDLNKESLLVSTDASIDAWGVDIRCTGDYVPVRVMGHNLWREELVGVYQGLRVVKAASSYLPVTTSLQPLQAPLQDLTPRYKARPFVLLCDSEITIYRLRKESNDKRLPAPERRRLAQIREMCTELDCVIRHVPSELNYADSITRARLDFGRTISAKDVGGCLRSDCVVYDYKERLDSDKDEDGVEEDNKSPKVMAVNIDGIDLPPLEGHNGEELAELKALERYAAVDGRYGEGILHDDEFEECVMVCVRRCQLVDNDLKQFRLFLNGDITKSQLGMKAKVLERLGRICYLDQDGLIHRKPDSSEESEREVATGVLYLGESGYSECMVRLLAAIYHYIYGHLGIPRVHVKMKLRYSRKGMKRLVRSTLRSCVPCLKARAARSLDYMVIHVQKLLTKGLWQVVGADLAGPYGRSANSGGDGQGDDDEHFLLLVHDHVSGFTCARPLKDSKPETLAKVFHSIFCEHGAPRVLITDRDRVHLMRKDVKVVLAKHGVRYYTLPGYAQFLSFWERPHKDFVEVTRALRVSMDRSADTSYVEDYQLAVRAYNVTPRMWANVSPAELHFTHGVRIPGERGDGDGDIDWNELKVKYFDTDLLSFMKDSLPMMDSLREDHEVTLREYLELWRMRQERNLERMAVTDDRRYEPQLYDLVFTSKAPSNRIGHHLDVIWSGPSTITSLKGSAIVGVTPGIILEGVGNIHVSEDGKHLEVPDEYGNSEDFPLKNVKHAAALQGVVYGYLQEGKRVFLDSEGAIRDTTIRPGEEQDDIRMLVKARKKVELEKIVKESRRSRTTSDDAIGPLPPDVLPSEEGACHPDGELLPPDVQSEEASEEGDSSEDDDQPLVDQVDISRLREHLGVGEGFEFGRFMKGSPHTGMVVVSADPIYAGLAIVLEGDEGVEDGSVLLQPVKVEWFGGCIELRKVREVDLVTVQSDSLVFVSPCEKKWTRKRKVKEQVKSASSKKDKKSKADKSDDEDSS</sequence>
<dbReference type="SUPFAM" id="SSF53098">
    <property type="entry name" value="Ribonuclease H-like"/>
    <property type="match status" value="1"/>
</dbReference>
<dbReference type="Pfam" id="PF05380">
    <property type="entry name" value="Peptidase_A17"/>
    <property type="match status" value="1"/>
</dbReference>
<dbReference type="InterPro" id="IPR012337">
    <property type="entry name" value="RNaseH-like_sf"/>
</dbReference>
<dbReference type="InterPro" id="IPR043502">
    <property type="entry name" value="DNA/RNA_pol_sf"/>
</dbReference>